<dbReference type="InterPro" id="IPR011467">
    <property type="entry name" value="DUF1573"/>
</dbReference>
<dbReference type="EMBL" id="FQVQ01000006">
    <property type="protein sequence ID" value="SHF28916.1"/>
    <property type="molecule type" value="Genomic_DNA"/>
</dbReference>
<proteinExistence type="predicted"/>
<evidence type="ECO:0000313" key="2">
    <source>
        <dbReference type="EMBL" id="SHF28916.1"/>
    </source>
</evidence>
<protein>
    <recommendedName>
        <fullName evidence="4">DUF1573 domain-containing protein</fullName>
    </recommendedName>
</protein>
<dbReference type="PANTHER" id="PTHR37833">
    <property type="entry name" value="LIPOPROTEIN-RELATED"/>
    <property type="match status" value="1"/>
</dbReference>
<dbReference type="Pfam" id="PF07610">
    <property type="entry name" value="DUF1573"/>
    <property type="match status" value="1"/>
</dbReference>
<dbReference type="RefSeq" id="WP_073362793.1">
    <property type="nucleotide sequence ID" value="NZ_FQVQ01000006.1"/>
</dbReference>
<sequence>MKTVKITLAALAFGLMSFTTTTVIDQPTIVSAKDASPVVWKSETVDVGEIPQGTPKTIEFSFKNTGTKSVLITNVKPSCGCTAADYTKEAVAPGKTGYVKATYNAAAAGAFAKTITVTTNAEETPKVLTFKGTVVAKS</sequence>
<evidence type="ECO:0000256" key="1">
    <source>
        <dbReference type="SAM" id="SignalP"/>
    </source>
</evidence>
<keyword evidence="3" id="KW-1185">Reference proteome</keyword>
<organism evidence="2 3">
    <name type="scientific">Flavobacterium fontis</name>
    <dbReference type="NCBI Taxonomy" id="1124188"/>
    <lineage>
        <taxon>Bacteria</taxon>
        <taxon>Pseudomonadati</taxon>
        <taxon>Bacteroidota</taxon>
        <taxon>Flavobacteriia</taxon>
        <taxon>Flavobacteriales</taxon>
        <taxon>Flavobacteriaceae</taxon>
        <taxon>Flavobacterium</taxon>
    </lineage>
</organism>
<evidence type="ECO:0000313" key="3">
    <source>
        <dbReference type="Proteomes" id="UP000184147"/>
    </source>
</evidence>
<dbReference type="PANTHER" id="PTHR37833:SF1">
    <property type="entry name" value="SIGNAL PEPTIDE PROTEIN"/>
    <property type="match status" value="1"/>
</dbReference>
<dbReference type="OrthoDB" id="826619at2"/>
<evidence type="ECO:0008006" key="4">
    <source>
        <dbReference type="Google" id="ProtNLM"/>
    </source>
</evidence>
<name>A0A1M5AFN5_9FLAO</name>
<dbReference type="Gene3D" id="2.60.40.10">
    <property type="entry name" value="Immunoglobulins"/>
    <property type="match status" value="1"/>
</dbReference>
<reference evidence="2 3" key="1">
    <citation type="submission" date="2016-11" db="EMBL/GenBank/DDBJ databases">
        <authorList>
            <person name="Jaros S."/>
            <person name="Januszkiewicz K."/>
            <person name="Wedrychowicz H."/>
        </authorList>
    </citation>
    <scope>NUCLEOTIDE SEQUENCE [LARGE SCALE GENOMIC DNA]</scope>
    <source>
        <strain evidence="2 3">DSM 25660</strain>
    </source>
</reference>
<keyword evidence="1" id="KW-0732">Signal</keyword>
<feature type="chain" id="PRO_5012206130" description="DUF1573 domain-containing protein" evidence="1">
    <location>
        <begin position="23"/>
        <end position="138"/>
    </location>
</feature>
<accession>A0A1M5AFN5</accession>
<feature type="signal peptide" evidence="1">
    <location>
        <begin position="1"/>
        <end position="22"/>
    </location>
</feature>
<dbReference type="STRING" id="1124188.SAMN05444377_10647"/>
<dbReference type="InterPro" id="IPR013783">
    <property type="entry name" value="Ig-like_fold"/>
</dbReference>
<gene>
    <name evidence="2" type="ORF">SAMN05444377_10647</name>
</gene>
<dbReference type="AlphaFoldDB" id="A0A1M5AFN5"/>
<dbReference type="Proteomes" id="UP000184147">
    <property type="component" value="Unassembled WGS sequence"/>
</dbReference>